<evidence type="ECO:0000313" key="14">
    <source>
        <dbReference type="EMBL" id="SDT02572.1"/>
    </source>
</evidence>
<dbReference type="AlphaFoldDB" id="A0A1H1X045"/>
<keyword evidence="5 10" id="KW-0819">tRNA processing</keyword>
<dbReference type="EC" id="2.5.1.75" evidence="10"/>
<evidence type="ECO:0000256" key="11">
    <source>
        <dbReference type="RuleBase" id="RU003783"/>
    </source>
</evidence>
<dbReference type="HAMAP" id="MF_00185">
    <property type="entry name" value="IPP_trans"/>
    <property type="match status" value="1"/>
</dbReference>
<comment type="catalytic activity">
    <reaction evidence="9 10 11">
        <text>adenosine(37) in tRNA + dimethylallyl diphosphate = N(6)-dimethylallyladenosine(37) in tRNA + diphosphate</text>
        <dbReference type="Rhea" id="RHEA:26482"/>
        <dbReference type="Rhea" id="RHEA-COMP:10162"/>
        <dbReference type="Rhea" id="RHEA-COMP:10375"/>
        <dbReference type="ChEBI" id="CHEBI:33019"/>
        <dbReference type="ChEBI" id="CHEBI:57623"/>
        <dbReference type="ChEBI" id="CHEBI:74411"/>
        <dbReference type="ChEBI" id="CHEBI:74415"/>
        <dbReference type="EC" id="2.5.1.75"/>
    </reaction>
</comment>
<dbReference type="SUPFAM" id="SSF52540">
    <property type="entry name" value="P-loop containing nucleoside triphosphate hydrolases"/>
    <property type="match status" value="1"/>
</dbReference>
<comment type="caution">
    <text evidence="10">Lacks conserved residue(s) required for the propagation of feature annotation.</text>
</comment>
<dbReference type="InterPro" id="IPR039657">
    <property type="entry name" value="Dimethylallyltransferase"/>
</dbReference>
<dbReference type="GO" id="GO:0006400">
    <property type="term" value="P:tRNA modification"/>
    <property type="evidence" value="ECO:0007669"/>
    <property type="project" value="TreeGrafter"/>
</dbReference>
<comment type="similarity">
    <text evidence="3 10 13">Belongs to the IPP transferase family.</text>
</comment>
<evidence type="ECO:0000256" key="4">
    <source>
        <dbReference type="ARBA" id="ARBA00022679"/>
    </source>
</evidence>
<keyword evidence="6 10" id="KW-0547">Nucleotide-binding</keyword>
<dbReference type="EMBL" id="LT629742">
    <property type="protein sequence ID" value="SDT02572.1"/>
    <property type="molecule type" value="Genomic_DNA"/>
</dbReference>
<comment type="cofactor">
    <cofactor evidence="1 10">
        <name>Mg(2+)</name>
        <dbReference type="ChEBI" id="CHEBI:18420"/>
    </cofactor>
</comment>
<dbReference type="OrthoDB" id="9776390at2"/>
<evidence type="ECO:0000256" key="1">
    <source>
        <dbReference type="ARBA" id="ARBA00001946"/>
    </source>
</evidence>
<proteinExistence type="inferred from homology"/>
<dbReference type="GO" id="GO:0052381">
    <property type="term" value="F:tRNA dimethylallyltransferase activity"/>
    <property type="evidence" value="ECO:0007669"/>
    <property type="project" value="UniProtKB-UniRule"/>
</dbReference>
<dbReference type="Proteomes" id="UP000181956">
    <property type="component" value="Chromosome I"/>
</dbReference>
<dbReference type="Gene3D" id="1.10.20.140">
    <property type="match status" value="1"/>
</dbReference>
<protein>
    <recommendedName>
        <fullName evidence="10">tRNA dimethylallyltransferase</fullName>
        <ecNumber evidence="10">2.5.1.75</ecNumber>
    </recommendedName>
    <alternativeName>
        <fullName evidence="10">Dimethylallyl diphosphate:tRNA dimethylallyltransferase</fullName>
        <shortName evidence="10">DMAPP:tRNA dimethylallyltransferase</shortName>
        <shortName evidence="10">DMATase</shortName>
    </alternativeName>
    <alternativeName>
        <fullName evidence="10">Isopentenyl-diphosphate:tRNA isopentenyltransferase</fullName>
        <shortName evidence="10">IPP transferase</shortName>
        <shortName evidence="10">IPPT</shortName>
        <shortName evidence="10">IPTase</shortName>
    </alternativeName>
</protein>
<evidence type="ECO:0000256" key="3">
    <source>
        <dbReference type="ARBA" id="ARBA00005842"/>
    </source>
</evidence>
<evidence type="ECO:0000256" key="7">
    <source>
        <dbReference type="ARBA" id="ARBA00022840"/>
    </source>
</evidence>
<dbReference type="InterPro" id="IPR018022">
    <property type="entry name" value="IPT"/>
</dbReference>
<evidence type="ECO:0000256" key="10">
    <source>
        <dbReference type="HAMAP-Rule" id="MF_00185"/>
    </source>
</evidence>
<comment type="function">
    <text evidence="2 10 12">Catalyzes the transfer of a dimethylallyl group onto the adenine at position 37 in tRNAs that read codons beginning with uridine, leading to the formation of N6-(dimethylallyl)adenosine (i(6)A).</text>
</comment>
<dbReference type="InterPro" id="IPR027417">
    <property type="entry name" value="P-loop_NTPase"/>
</dbReference>
<sequence length="337" mass="35818">MRPGRPGADPAALIAVVGATGTGKSALSLDIAERLAADGIAAEIVNADAMQLYRGMDIGTAKLPLAERRGIPHHMFDVLGVRDEAAVAGYQEQARAVVDDIRARGAVPIVVGGSGLYVSALVYDFRFPGTDPVIRAALEAELAELGPGLLYRRLAAFDQATALRVGSTNGRRIVRALEVIAITGEPNAAALPDEPEPWHPLAVIGLASEREQLTARLDRRVEQMWADGLLDEARALLPLGLEEGVTASRAIGYTQAIDEIHGRSTRAEAIEATQQLTRRYARRQVSWFKRYPHAHWLPAATEQDGPDAGAARVDAALSAWRAAGAAPAEAGRSTPAV</sequence>
<dbReference type="GO" id="GO:0005524">
    <property type="term" value="F:ATP binding"/>
    <property type="evidence" value="ECO:0007669"/>
    <property type="project" value="UniProtKB-UniRule"/>
</dbReference>
<organism evidence="14 15">
    <name type="scientific">Microterricola viridarii</name>
    <dbReference type="NCBI Taxonomy" id="412690"/>
    <lineage>
        <taxon>Bacteria</taxon>
        <taxon>Bacillati</taxon>
        <taxon>Actinomycetota</taxon>
        <taxon>Actinomycetes</taxon>
        <taxon>Micrococcales</taxon>
        <taxon>Microbacteriaceae</taxon>
        <taxon>Microterricola</taxon>
    </lineage>
</organism>
<keyword evidence="15" id="KW-1185">Reference proteome</keyword>
<dbReference type="Pfam" id="PF01715">
    <property type="entry name" value="IPPT"/>
    <property type="match status" value="1"/>
</dbReference>
<dbReference type="NCBIfam" id="TIGR00174">
    <property type="entry name" value="miaA"/>
    <property type="match status" value="1"/>
</dbReference>
<accession>A0A1H1X045</accession>
<comment type="subunit">
    <text evidence="10">Monomer.</text>
</comment>
<dbReference type="PRINTS" id="PR00830">
    <property type="entry name" value="ENDOLAPTASE"/>
</dbReference>
<keyword evidence="4 10" id="KW-0808">Transferase</keyword>
<evidence type="ECO:0000256" key="5">
    <source>
        <dbReference type="ARBA" id="ARBA00022694"/>
    </source>
</evidence>
<feature type="binding site" evidence="10">
    <location>
        <begin position="20"/>
        <end position="25"/>
    </location>
    <ligand>
        <name>substrate</name>
    </ligand>
</feature>
<keyword evidence="8 10" id="KW-0460">Magnesium</keyword>
<dbReference type="PANTHER" id="PTHR11088">
    <property type="entry name" value="TRNA DIMETHYLALLYLTRANSFERASE"/>
    <property type="match status" value="1"/>
</dbReference>
<feature type="binding site" evidence="10">
    <location>
        <begin position="18"/>
        <end position="25"/>
    </location>
    <ligand>
        <name>ATP</name>
        <dbReference type="ChEBI" id="CHEBI:30616"/>
    </ligand>
</feature>
<dbReference type="PANTHER" id="PTHR11088:SF60">
    <property type="entry name" value="TRNA DIMETHYLALLYLTRANSFERASE"/>
    <property type="match status" value="1"/>
</dbReference>
<evidence type="ECO:0000313" key="15">
    <source>
        <dbReference type="Proteomes" id="UP000181956"/>
    </source>
</evidence>
<feature type="site" description="Interaction with substrate tRNA" evidence="10">
    <location>
        <position position="135"/>
    </location>
</feature>
<reference evidence="15" key="1">
    <citation type="submission" date="2016-10" db="EMBL/GenBank/DDBJ databases">
        <authorList>
            <person name="Varghese N."/>
            <person name="Submissions S."/>
        </authorList>
    </citation>
    <scope>NUCLEOTIDE SEQUENCE [LARGE SCALE GENOMIC DNA]</scope>
    <source>
        <strain evidence="15">DSM 21772</strain>
    </source>
</reference>
<evidence type="ECO:0000256" key="6">
    <source>
        <dbReference type="ARBA" id="ARBA00022741"/>
    </source>
</evidence>
<dbReference type="RefSeq" id="WP_083364474.1">
    <property type="nucleotide sequence ID" value="NZ_LT629742.1"/>
</dbReference>
<evidence type="ECO:0000256" key="13">
    <source>
        <dbReference type="RuleBase" id="RU003785"/>
    </source>
</evidence>
<evidence type="ECO:0000256" key="8">
    <source>
        <dbReference type="ARBA" id="ARBA00022842"/>
    </source>
</evidence>
<evidence type="ECO:0000256" key="9">
    <source>
        <dbReference type="ARBA" id="ARBA00049563"/>
    </source>
</evidence>
<gene>
    <name evidence="10" type="primary">miaA</name>
    <name evidence="14" type="ORF">SAMN04489834_2665</name>
</gene>
<evidence type="ECO:0000256" key="2">
    <source>
        <dbReference type="ARBA" id="ARBA00003213"/>
    </source>
</evidence>
<dbReference type="Gene3D" id="3.40.50.300">
    <property type="entry name" value="P-loop containing nucleotide triphosphate hydrolases"/>
    <property type="match status" value="1"/>
</dbReference>
<evidence type="ECO:0000256" key="12">
    <source>
        <dbReference type="RuleBase" id="RU003784"/>
    </source>
</evidence>
<feature type="site" description="Interaction with substrate tRNA" evidence="10">
    <location>
        <position position="114"/>
    </location>
</feature>
<name>A0A1H1X045_9MICO</name>
<keyword evidence="7 10" id="KW-0067">ATP-binding</keyword>
<dbReference type="STRING" id="412690.SAMN04489834_2665"/>